<keyword evidence="4" id="KW-0677">Repeat</keyword>
<dbReference type="InterPro" id="IPR018108">
    <property type="entry name" value="MCP_transmembrane"/>
</dbReference>
<accession>A0A1S2ZIG4</accession>
<evidence type="ECO:0000256" key="1">
    <source>
        <dbReference type="ARBA" id="ARBA00004141"/>
    </source>
</evidence>
<keyword evidence="8" id="KW-1185">Reference proteome</keyword>
<dbReference type="Proteomes" id="UP001652624">
    <property type="component" value="Chromosome 9"/>
</dbReference>
<dbReference type="OrthoDB" id="270584at2759"/>
<evidence type="ECO:0000256" key="6">
    <source>
        <dbReference type="PROSITE-ProRule" id="PRU00282"/>
    </source>
</evidence>
<sequence>MQGASLLLPVQVLKTQLTLGQTGQYTGLGDCACKIWRHELTQAFYRGYLPNMIGIVLYAITELAVYELIHCVWRKPGKDTEEHECLVNLTSFTLPTTCGQISFFPLYPIRTRMQAQESIQGSAPSMRAILGSILTQQGWRGFFRGLGPGLLKVLPACGLRYVTYEAFKKCWATCQGGRVPCGVRVVFRRILGSVGCFTPNLLKVLSM</sequence>
<dbReference type="eggNOG" id="KOG0036">
    <property type="taxonomic scope" value="Eukaryota"/>
</dbReference>
<dbReference type="GeneID" id="103110625"/>
<dbReference type="InParanoid" id="A0A1S2ZIG4"/>
<evidence type="ECO:0000256" key="3">
    <source>
        <dbReference type="ARBA" id="ARBA00022692"/>
    </source>
</evidence>
<feature type="repeat" description="Solcar" evidence="6">
    <location>
        <begin position="1"/>
        <end position="72"/>
    </location>
</feature>
<organism evidence="8 9">
    <name type="scientific">Erinaceus europaeus</name>
    <name type="common">Western European hedgehog</name>
    <dbReference type="NCBI Taxonomy" id="9365"/>
    <lineage>
        <taxon>Eukaryota</taxon>
        <taxon>Metazoa</taxon>
        <taxon>Chordata</taxon>
        <taxon>Craniata</taxon>
        <taxon>Vertebrata</taxon>
        <taxon>Euteleostomi</taxon>
        <taxon>Mammalia</taxon>
        <taxon>Eutheria</taxon>
        <taxon>Laurasiatheria</taxon>
        <taxon>Eulipotyphla</taxon>
        <taxon>Erinaceidae</taxon>
        <taxon>Erinaceinae</taxon>
        <taxon>Erinaceus</taxon>
    </lineage>
</organism>
<keyword evidence="3 6" id="KW-0812">Transmembrane</keyword>
<dbReference type="RefSeq" id="XP_007519853.1">
    <property type="nucleotide sequence ID" value="XM_007519791.1"/>
</dbReference>
<dbReference type="PANTHER" id="PTHR24089">
    <property type="entry name" value="SOLUTE CARRIER FAMILY 25"/>
    <property type="match status" value="1"/>
</dbReference>
<dbReference type="GO" id="GO:0016020">
    <property type="term" value="C:membrane"/>
    <property type="evidence" value="ECO:0007669"/>
    <property type="project" value="UniProtKB-SubCell"/>
</dbReference>
<dbReference type="SUPFAM" id="SSF103506">
    <property type="entry name" value="Mitochondrial carrier"/>
    <property type="match status" value="1"/>
</dbReference>
<name>A0A1S2ZIG4_ERIEU</name>
<evidence type="ECO:0000256" key="4">
    <source>
        <dbReference type="ARBA" id="ARBA00022737"/>
    </source>
</evidence>
<evidence type="ECO:0000313" key="8">
    <source>
        <dbReference type="Proteomes" id="UP001652624"/>
    </source>
</evidence>
<protein>
    <submittedName>
        <fullName evidence="9">Mitochondrial carrier protein SCaMC-3L-like</fullName>
    </submittedName>
</protein>
<dbReference type="STRING" id="9365.ENSEEUP00000000527"/>
<keyword evidence="5 6" id="KW-0472">Membrane</keyword>
<dbReference type="Gene3D" id="1.50.40.10">
    <property type="entry name" value="Mitochondrial carrier domain"/>
    <property type="match status" value="1"/>
</dbReference>
<reference evidence="9" key="1">
    <citation type="submission" date="2025-08" db="UniProtKB">
        <authorList>
            <consortium name="RefSeq"/>
        </authorList>
    </citation>
    <scope>IDENTIFICATION</scope>
</reference>
<evidence type="ECO:0000256" key="7">
    <source>
        <dbReference type="RuleBase" id="RU000488"/>
    </source>
</evidence>
<evidence type="ECO:0000256" key="2">
    <source>
        <dbReference type="ARBA" id="ARBA00006375"/>
    </source>
</evidence>
<dbReference type="InterPro" id="IPR023395">
    <property type="entry name" value="MCP_dom_sf"/>
</dbReference>
<evidence type="ECO:0000313" key="9">
    <source>
        <dbReference type="RefSeq" id="XP_007519853.1"/>
    </source>
</evidence>
<keyword evidence="7" id="KW-0813">Transport</keyword>
<dbReference type="PROSITE" id="PS50920">
    <property type="entry name" value="SOLCAR"/>
    <property type="match status" value="2"/>
</dbReference>
<dbReference type="AlphaFoldDB" id="A0A1S2ZIG4"/>
<comment type="similarity">
    <text evidence="2 7">Belongs to the mitochondrial carrier (TC 2.A.29) family.</text>
</comment>
<evidence type="ECO:0000256" key="5">
    <source>
        <dbReference type="ARBA" id="ARBA00023136"/>
    </source>
</evidence>
<feature type="repeat" description="Solcar" evidence="6">
    <location>
        <begin position="83"/>
        <end position="170"/>
    </location>
</feature>
<dbReference type="Pfam" id="PF00153">
    <property type="entry name" value="Mito_carr"/>
    <property type="match status" value="2"/>
</dbReference>
<gene>
    <name evidence="9" type="primary">LOC103110625</name>
</gene>
<comment type="subcellular location">
    <subcellularLocation>
        <location evidence="1">Membrane</location>
        <topology evidence="1">Multi-pass membrane protein</topology>
    </subcellularLocation>
</comment>
<proteinExistence type="inferred from homology"/>